<proteinExistence type="predicted"/>
<evidence type="ECO:0000256" key="1">
    <source>
        <dbReference type="SAM" id="MobiDB-lite"/>
    </source>
</evidence>
<evidence type="ECO:0000313" key="2">
    <source>
        <dbReference type="EMBL" id="CDH51917.1"/>
    </source>
</evidence>
<reference evidence="2" key="1">
    <citation type="submission" date="2013-08" db="EMBL/GenBank/DDBJ databases">
        <title>Gene expansion shapes genome architecture in the human pathogen Lichtheimia corymbifera: an evolutionary genomics analysis in the ancient terrestrial Mucorales (Mucoromycotina).</title>
        <authorList>
            <person name="Schwartze V.U."/>
            <person name="Winter S."/>
            <person name="Shelest E."/>
            <person name="Marcet-Houben M."/>
            <person name="Horn F."/>
            <person name="Wehner S."/>
            <person name="Hoffmann K."/>
            <person name="Riege K."/>
            <person name="Sammeth M."/>
            <person name="Nowrousian M."/>
            <person name="Valiante V."/>
            <person name="Linde J."/>
            <person name="Jacobsen I.D."/>
            <person name="Marz M."/>
            <person name="Brakhage A.A."/>
            <person name="Gabaldon T."/>
            <person name="Bocker S."/>
            <person name="Voigt K."/>
        </authorList>
    </citation>
    <scope>NUCLEOTIDE SEQUENCE [LARGE SCALE GENOMIC DNA]</scope>
    <source>
        <strain evidence="2">FSU 9682</strain>
    </source>
</reference>
<keyword evidence="3" id="KW-1185">Reference proteome</keyword>
<organism evidence="2 3">
    <name type="scientific">Lichtheimia corymbifera JMRC:FSU:9682</name>
    <dbReference type="NCBI Taxonomy" id="1263082"/>
    <lineage>
        <taxon>Eukaryota</taxon>
        <taxon>Fungi</taxon>
        <taxon>Fungi incertae sedis</taxon>
        <taxon>Mucoromycota</taxon>
        <taxon>Mucoromycotina</taxon>
        <taxon>Mucoromycetes</taxon>
        <taxon>Mucorales</taxon>
        <taxon>Lichtheimiaceae</taxon>
        <taxon>Lichtheimia</taxon>
    </lineage>
</organism>
<feature type="region of interest" description="Disordered" evidence="1">
    <location>
        <begin position="1"/>
        <end position="40"/>
    </location>
</feature>
<feature type="compositionally biased region" description="Basic and acidic residues" evidence="1">
    <location>
        <begin position="1"/>
        <end position="11"/>
    </location>
</feature>
<dbReference type="VEuPathDB" id="FungiDB:LCOR_03463.1"/>
<dbReference type="Proteomes" id="UP000027586">
    <property type="component" value="Unassembled WGS sequence"/>
</dbReference>
<gene>
    <name evidence="2" type="ORF">LCOR_03463.1</name>
</gene>
<protein>
    <submittedName>
        <fullName evidence="2">Uncharacterized protein</fullName>
    </submittedName>
</protein>
<dbReference type="AlphaFoldDB" id="A0A068RQL3"/>
<evidence type="ECO:0000313" key="3">
    <source>
        <dbReference type="Proteomes" id="UP000027586"/>
    </source>
</evidence>
<comment type="caution">
    <text evidence="2">The sequence shown here is derived from an EMBL/GenBank/DDBJ whole genome shotgun (WGS) entry which is preliminary data.</text>
</comment>
<name>A0A068RQL3_9FUNG</name>
<sequence length="82" mass="9184">MNNLRSSREQSEMPIHASPSTARISPPVDDNGHVQPTTPSLNFIRGHTTFGEGIIVADSIIKTMKKKAQYRVLQDFPKEVEH</sequence>
<accession>A0A068RQL3</accession>
<dbReference type="EMBL" id="CBTN010000011">
    <property type="protein sequence ID" value="CDH51917.1"/>
    <property type="molecule type" value="Genomic_DNA"/>
</dbReference>